<protein>
    <recommendedName>
        <fullName evidence="3">Tetratricopeptide repeat protein</fullName>
    </recommendedName>
</protein>
<name>A0A914BJH8_PATMI</name>
<dbReference type="AlphaFoldDB" id="A0A914BJH8"/>
<dbReference type="PANTHER" id="PTHR16253">
    <property type="entry name" value="TETRATRICOPEPTIDE REPEAT PROTEIN 22"/>
    <property type="match status" value="1"/>
</dbReference>
<dbReference type="InterPro" id="IPR011990">
    <property type="entry name" value="TPR-like_helical_dom_sf"/>
</dbReference>
<proteinExistence type="predicted"/>
<organism evidence="1 2">
    <name type="scientific">Patiria miniata</name>
    <name type="common">Bat star</name>
    <name type="synonym">Asterina miniata</name>
    <dbReference type="NCBI Taxonomy" id="46514"/>
    <lineage>
        <taxon>Eukaryota</taxon>
        <taxon>Metazoa</taxon>
        <taxon>Echinodermata</taxon>
        <taxon>Eleutherozoa</taxon>
        <taxon>Asterozoa</taxon>
        <taxon>Asteroidea</taxon>
        <taxon>Valvatacea</taxon>
        <taxon>Valvatida</taxon>
        <taxon>Asterinidae</taxon>
        <taxon>Patiria</taxon>
    </lineage>
</organism>
<dbReference type="InterPro" id="IPR042342">
    <property type="entry name" value="TTC22"/>
</dbReference>
<dbReference type="GeneID" id="119743267"/>
<sequence length="449" mass="51638">MTTDQWLIQELRLTDITADFKRGHLLAYLEEKKNKAERHAIRNLLGVLAYRQENDRQGALDYFNYVLSPGEDPDNLNAMANRHFVMSTSRGGIAAAAPDEPDLSTEEGKRAQARRYAEQAFALIDEKNNDAIDYEISSRALELCNQAMELAGHLVDLDESNDWKYLAGEASYEMFQKTMRKIETHDEASQALENAVWSFWTIAENPSADVNMKGSAWVRIGFIFRRASEWDVQIGDVPESFAEFIDDPERCVRKAREIAPGSPHVLNYLAFFRGKAGYVEEALRLYEESIRLPSTNENFFAYSSRAELCLEQHKRAVSADTPERRYLDQAKDDLEYILTKHETPWDYSMLADVYLQMAKITIDSVTRQEYLTKALHNCSISENCQRGNERQFQLYKIRGRCQCLLGQHTRARESFRLGMRCEKKLGYKWGECGSLLTGCKDHHRLGDDC</sequence>
<evidence type="ECO:0008006" key="3">
    <source>
        <dbReference type="Google" id="ProtNLM"/>
    </source>
</evidence>
<dbReference type="SUPFAM" id="SSF48452">
    <property type="entry name" value="TPR-like"/>
    <property type="match status" value="2"/>
</dbReference>
<keyword evidence="2" id="KW-1185">Reference proteome</keyword>
<dbReference type="PANTHER" id="PTHR16253:SF0">
    <property type="entry name" value="TETRATRICOPEPTIDE REPEAT PROTEIN 22"/>
    <property type="match status" value="1"/>
</dbReference>
<dbReference type="Proteomes" id="UP000887568">
    <property type="component" value="Unplaced"/>
</dbReference>
<accession>A0A914BJH8</accession>
<evidence type="ECO:0000313" key="2">
    <source>
        <dbReference type="Proteomes" id="UP000887568"/>
    </source>
</evidence>
<dbReference type="RefSeq" id="XP_038075597.1">
    <property type="nucleotide sequence ID" value="XM_038219669.1"/>
</dbReference>
<dbReference type="OrthoDB" id="9976543at2759"/>
<evidence type="ECO:0000313" key="1">
    <source>
        <dbReference type="EnsemblMetazoa" id="XP_038075597.1"/>
    </source>
</evidence>
<dbReference type="EnsemblMetazoa" id="XM_038219669.1">
    <property type="protein sequence ID" value="XP_038075597.1"/>
    <property type="gene ID" value="LOC119743267"/>
</dbReference>
<dbReference type="Gene3D" id="1.25.40.10">
    <property type="entry name" value="Tetratricopeptide repeat domain"/>
    <property type="match status" value="1"/>
</dbReference>
<reference evidence="1" key="1">
    <citation type="submission" date="2022-11" db="UniProtKB">
        <authorList>
            <consortium name="EnsemblMetazoa"/>
        </authorList>
    </citation>
    <scope>IDENTIFICATION</scope>
</reference>